<dbReference type="CDD" id="cd16100">
    <property type="entry name" value="ARID"/>
    <property type="match status" value="1"/>
</dbReference>
<sequence length="213" mass="24669">MIVRAIEFHDFSDCKSLLDMLEDAEFALKYKHELEIKLEEMVKWFLINNLGITTRSAPSYTEDNKKIDILGLHMVVKRDGGHRIVTSNNTWAVVAKDIGFDYNDGELMRIAYAMYLDVLENYYKFKSVQEKAIAKDAMKKDEGPSTTIRGRCRRDGDVLENDEQAARHYALFAGGDWHGMKKWQKRRRFDFKQAAKALDEANNSVLKHSLKLN</sequence>
<gene>
    <name evidence="2" type="ORF">HanXRQr2_Chr09g0368651</name>
</gene>
<dbReference type="AlphaFoldDB" id="A0A9K3I3M3"/>
<reference evidence="2" key="1">
    <citation type="journal article" date="2017" name="Nature">
        <title>The sunflower genome provides insights into oil metabolism, flowering and Asterid evolution.</title>
        <authorList>
            <person name="Badouin H."/>
            <person name="Gouzy J."/>
            <person name="Grassa C.J."/>
            <person name="Murat F."/>
            <person name="Staton S.E."/>
            <person name="Cottret L."/>
            <person name="Lelandais-Briere C."/>
            <person name="Owens G.L."/>
            <person name="Carrere S."/>
            <person name="Mayjonade B."/>
            <person name="Legrand L."/>
            <person name="Gill N."/>
            <person name="Kane N.C."/>
            <person name="Bowers J.E."/>
            <person name="Hubner S."/>
            <person name="Bellec A."/>
            <person name="Berard A."/>
            <person name="Berges H."/>
            <person name="Blanchet N."/>
            <person name="Boniface M.C."/>
            <person name="Brunel D."/>
            <person name="Catrice O."/>
            <person name="Chaidir N."/>
            <person name="Claudel C."/>
            <person name="Donnadieu C."/>
            <person name="Faraut T."/>
            <person name="Fievet G."/>
            <person name="Helmstetter N."/>
            <person name="King M."/>
            <person name="Knapp S.J."/>
            <person name="Lai Z."/>
            <person name="Le Paslier M.C."/>
            <person name="Lippi Y."/>
            <person name="Lorenzon L."/>
            <person name="Mandel J.R."/>
            <person name="Marage G."/>
            <person name="Marchand G."/>
            <person name="Marquand E."/>
            <person name="Bret-Mestries E."/>
            <person name="Morien E."/>
            <person name="Nambeesan S."/>
            <person name="Nguyen T."/>
            <person name="Pegot-Espagnet P."/>
            <person name="Pouilly N."/>
            <person name="Raftis F."/>
            <person name="Sallet E."/>
            <person name="Schiex T."/>
            <person name="Thomas J."/>
            <person name="Vandecasteele C."/>
            <person name="Vares D."/>
            <person name="Vear F."/>
            <person name="Vautrin S."/>
            <person name="Crespi M."/>
            <person name="Mangin B."/>
            <person name="Burke J.M."/>
            <person name="Salse J."/>
            <person name="Munos S."/>
            <person name="Vincourt P."/>
            <person name="Rieseberg L.H."/>
            <person name="Langlade N.B."/>
        </authorList>
    </citation>
    <scope>NUCLEOTIDE SEQUENCE</scope>
    <source>
        <tissue evidence="2">Leaves</tissue>
    </source>
</reference>
<name>A0A9K3I3M3_HELAN</name>
<dbReference type="InterPro" id="IPR036431">
    <property type="entry name" value="ARID_dom_sf"/>
</dbReference>
<dbReference type="EMBL" id="MNCJ02000324">
    <property type="protein sequence ID" value="KAF5789226.1"/>
    <property type="molecule type" value="Genomic_DNA"/>
</dbReference>
<evidence type="ECO:0000259" key="1">
    <source>
        <dbReference type="PROSITE" id="PS51011"/>
    </source>
</evidence>
<dbReference type="PROSITE" id="PS51011">
    <property type="entry name" value="ARID"/>
    <property type="match status" value="1"/>
</dbReference>
<dbReference type="SUPFAM" id="SSF46774">
    <property type="entry name" value="ARID-like"/>
    <property type="match status" value="1"/>
</dbReference>
<dbReference type="Gramene" id="mRNA:HanXRQr2_Chr09g0368651">
    <property type="protein sequence ID" value="CDS:HanXRQr2_Chr09g0368651.1"/>
    <property type="gene ID" value="HanXRQr2_Chr09g0368651"/>
</dbReference>
<protein>
    <submittedName>
        <fullName evidence="2">Transcription factor &amp; chromatin remodeling ARID family</fullName>
    </submittedName>
</protein>
<dbReference type="PANTHER" id="PTHR46410">
    <property type="entry name" value="AT-RICH INTERACTIVE DOMAIN-CONTAINING PROTEIN 2"/>
    <property type="match status" value="1"/>
</dbReference>
<comment type="caution">
    <text evidence="2">The sequence shown here is derived from an EMBL/GenBank/DDBJ whole genome shotgun (WGS) entry which is preliminary data.</text>
</comment>
<dbReference type="GO" id="GO:0003677">
    <property type="term" value="F:DNA binding"/>
    <property type="evidence" value="ECO:0007669"/>
    <property type="project" value="InterPro"/>
</dbReference>
<evidence type="ECO:0000313" key="3">
    <source>
        <dbReference type="Proteomes" id="UP000215914"/>
    </source>
</evidence>
<accession>A0A9K3I3M3</accession>
<dbReference type="InterPro" id="IPR001606">
    <property type="entry name" value="ARID_dom"/>
</dbReference>
<dbReference type="PANTHER" id="PTHR46410:SF26">
    <property type="entry name" value="BULB-TYPE LECTIN DOMAIN-CONTAINING PROTEIN-RELATED"/>
    <property type="match status" value="1"/>
</dbReference>
<dbReference type="Gene3D" id="1.10.150.60">
    <property type="entry name" value="ARID DNA-binding domain"/>
    <property type="match status" value="1"/>
</dbReference>
<dbReference type="Pfam" id="PF01388">
    <property type="entry name" value="ARID"/>
    <property type="match status" value="1"/>
</dbReference>
<keyword evidence="3" id="KW-1185">Reference proteome</keyword>
<reference evidence="2" key="2">
    <citation type="submission" date="2020-06" db="EMBL/GenBank/DDBJ databases">
        <title>Helianthus annuus Genome sequencing and assembly Release 2.</title>
        <authorList>
            <person name="Gouzy J."/>
            <person name="Langlade N."/>
            <person name="Munos S."/>
        </authorList>
    </citation>
    <scope>NUCLEOTIDE SEQUENCE</scope>
    <source>
        <tissue evidence="2">Leaves</tissue>
    </source>
</reference>
<proteinExistence type="predicted"/>
<feature type="domain" description="ARID" evidence="1">
    <location>
        <begin position="31"/>
        <end position="124"/>
    </location>
</feature>
<evidence type="ECO:0000313" key="2">
    <source>
        <dbReference type="EMBL" id="KAF5789226.1"/>
    </source>
</evidence>
<organism evidence="2 3">
    <name type="scientific">Helianthus annuus</name>
    <name type="common">Common sunflower</name>
    <dbReference type="NCBI Taxonomy" id="4232"/>
    <lineage>
        <taxon>Eukaryota</taxon>
        <taxon>Viridiplantae</taxon>
        <taxon>Streptophyta</taxon>
        <taxon>Embryophyta</taxon>
        <taxon>Tracheophyta</taxon>
        <taxon>Spermatophyta</taxon>
        <taxon>Magnoliopsida</taxon>
        <taxon>eudicotyledons</taxon>
        <taxon>Gunneridae</taxon>
        <taxon>Pentapetalae</taxon>
        <taxon>asterids</taxon>
        <taxon>campanulids</taxon>
        <taxon>Asterales</taxon>
        <taxon>Asteraceae</taxon>
        <taxon>Asteroideae</taxon>
        <taxon>Heliantheae alliance</taxon>
        <taxon>Heliantheae</taxon>
        <taxon>Helianthus</taxon>
    </lineage>
</organism>
<dbReference type="Proteomes" id="UP000215914">
    <property type="component" value="Unassembled WGS sequence"/>
</dbReference>